<accession>A0A0R2MQV8</accession>
<feature type="chain" id="PRO_5006420656" description="Mannosyl-glycoprotein endo-beta-N-acetylglucosamidase-like domain-containing protein" evidence="3">
    <location>
        <begin position="21"/>
        <end position="349"/>
    </location>
</feature>
<comment type="similarity">
    <text evidence="1">Belongs to the glycosyl hydrolase 73 family.</text>
</comment>
<dbReference type="Gene3D" id="4.10.80.30">
    <property type="entry name" value="DNA polymerase, domain 6"/>
    <property type="match status" value="1"/>
</dbReference>
<dbReference type="GO" id="GO:0004040">
    <property type="term" value="F:amidase activity"/>
    <property type="evidence" value="ECO:0007669"/>
    <property type="project" value="InterPro"/>
</dbReference>
<dbReference type="InterPro" id="IPR002901">
    <property type="entry name" value="MGlyc_endo_b_GlcNAc-like_dom"/>
</dbReference>
<evidence type="ECO:0000259" key="4">
    <source>
        <dbReference type="SMART" id="SM00047"/>
    </source>
</evidence>
<dbReference type="STRING" id="1293598.IV56_GL000204"/>
<evidence type="ECO:0000313" key="6">
    <source>
        <dbReference type="Proteomes" id="UP000050969"/>
    </source>
</evidence>
<organism evidence="5 6">
    <name type="scientific">Lacticaseibacillus saniviri JCM 17471 = DSM 24301</name>
    <dbReference type="NCBI Taxonomy" id="1293598"/>
    <lineage>
        <taxon>Bacteria</taxon>
        <taxon>Bacillati</taxon>
        <taxon>Bacillota</taxon>
        <taxon>Bacilli</taxon>
        <taxon>Lactobacillales</taxon>
        <taxon>Lactobacillaceae</taxon>
        <taxon>Lacticaseibacillus</taxon>
    </lineage>
</organism>
<dbReference type="AlphaFoldDB" id="A0A0R2MQV8"/>
<feature type="signal peptide" evidence="3">
    <location>
        <begin position="1"/>
        <end position="20"/>
    </location>
</feature>
<dbReference type="Gene3D" id="1.10.530.10">
    <property type="match status" value="1"/>
</dbReference>
<sequence>MKKTLAFLGLISTIGGTALAAVPANVQAATVNVSTPTTSYATQSYQQDFINKIKAHAQKCALQYGLYPSVQMAQAILESDWGRSQLALAPNYNLFGIKKGEGWTGATVTMPTQEWDANAGKYVTINAQFRKYPSFFESFTDNAKKLRLGPGSWNPQYYKGAWMENTTSYKDATKALTGTYATDPNYNTKLNRVIEQNNLAQYDPQIKTVNKVVAVAASSATIYNTFTGVRKATGQTLPQNTTWRANREVTLADGSTWYDLGKNQWASAGQVVVPGQTTPFNGVAKVNYVPGYGIAIWNKATADRTFTGKRLTHGTSWRVFKKTVVDGHAWYNLGGDQWIDSQYVIVKAD</sequence>
<dbReference type="PATRIC" id="fig|1293598.4.peg.219"/>
<dbReference type="SMART" id="SM00047">
    <property type="entry name" value="LYZ2"/>
    <property type="match status" value="1"/>
</dbReference>
<keyword evidence="2" id="KW-0378">Hydrolase</keyword>
<evidence type="ECO:0000256" key="3">
    <source>
        <dbReference type="SAM" id="SignalP"/>
    </source>
</evidence>
<name>A0A0R2MQV8_9LACO</name>
<protein>
    <recommendedName>
        <fullName evidence="4">Mannosyl-glycoprotein endo-beta-N-acetylglucosamidase-like domain-containing protein</fullName>
    </recommendedName>
</protein>
<dbReference type="RefSeq" id="WP_054776774.1">
    <property type="nucleotide sequence ID" value="NZ_BBBX01000003.1"/>
</dbReference>
<dbReference type="PRINTS" id="PR01002">
    <property type="entry name" value="FLGFLGJ"/>
</dbReference>
<comment type="caution">
    <text evidence="5">The sequence shown here is derived from an EMBL/GenBank/DDBJ whole genome shotgun (WGS) entry which is preliminary data.</text>
</comment>
<dbReference type="InterPro" id="IPR051056">
    <property type="entry name" value="Glycosyl_Hydrolase_73"/>
</dbReference>
<dbReference type="EMBL" id="JQCE01000075">
    <property type="protein sequence ID" value="KRO15116.1"/>
    <property type="molecule type" value="Genomic_DNA"/>
</dbReference>
<reference evidence="5 6" key="1">
    <citation type="journal article" date="2015" name="Genome Announc.">
        <title>Expanding the biotechnology potential of lactobacilli through comparative genomics of 213 strains and associated genera.</title>
        <authorList>
            <person name="Sun Z."/>
            <person name="Harris H.M."/>
            <person name="McCann A."/>
            <person name="Guo C."/>
            <person name="Argimon S."/>
            <person name="Zhang W."/>
            <person name="Yang X."/>
            <person name="Jeffery I.B."/>
            <person name="Cooney J.C."/>
            <person name="Kagawa T.F."/>
            <person name="Liu W."/>
            <person name="Song Y."/>
            <person name="Salvetti E."/>
            <person name="Wrobel A."/>
            <person name="Rasinkangas P."/>
            <person name="Parkhill J."/>
            <person name="Rea M.C."/>
            <person name="O'Sullivan O."/>
            <person name="Ritari J."/>
            <person name="Douillard F.P."/>
            <person name="Paul Ross R."/>
            <person name="Yang R."/>
            <person name="Briner A.E."/>
            <person name="Felis G.E."/>
            <person name="de Vos W.M."/>
            <person name="Barrangou R."/>
            <person name="Klaenhammer T.R."/>
            <person name="Caufield P.W."/>
            <person name="Cui Y."/>
            <person name="Zhang H."/>
            <person name="O'Toole P.W."/>
        </authorList>
    </citation>
    <scope>NUCLEOTIDE SEQUENCE [LARGE SCALE GENOMIC DNA]</scope>
    <source>
        <strain evidence="5 6">DSM 24301</strain>
    </source>
</reference>
<dbReference type="PANTHER" id="PTHR33308">
    <property type="entry name" value="PEPTIDOGLYCAN HYDROLASE FLGJ"/>
    <property type="match status" value="1"/>
</dbReference>
<proteinExistence type="inferred from homology"/>
<gene>
    <name evidence="5" type="ORF">IV56_GL000204</name>
</gene>
<evidence type="ECO:0000256" key="1">
    <source>
        <dbReference type="ARBA" id="ARBA00010266"/>
    </source>
</evidence>
<evidence type="ECO:0000313" key="5">
    <source>
        <dbReference type="EMBL" id="KRO15116.1"/>
    </source>
</evidence>
<dbReference type="PANTHER" id="PTHR33308:SF9">
    <property type="entry name" value="PEPTIDOGLYCAN HYDROLASE FLGJ"/>
    <property type="match status" value="1"/>
</dbReference>
<keyword evidence="3" id="KW-0732">Signal</keyword>
<keyword evidence="6" id="KW-1185">Reference proteome</keyword>
<feature type="domain" description="Mannosyl-glycoprotein endo-beta-N-acetylglucosamidase-like" evidence="4">
    <location>
        <begin position="38"/>
        <end position="203"/>
    </location>
</feature>
<evidence type="ECO:0000256" key="2">
    <source>
        <dbReference type="ARBA" id="ARBA00022801"/>
    </source>
</evidence>
<dbReference type="Proteomes" id="UP000050969">
    <property type="component" value="Unassembled WGS sequence"/>
</dbReference>
<dbReference type="OrthoDB" id="2155627at2"/>
<dbReference type="Pfam" id="PF01832">
    <property type="entry name" value="Glucosaminidase"/>
    <property type="match status" value="1"/>
</dbReference>